<name>A0A3N9WN20_9ACTN</name>
<evidence type="ECO:0000256" key="6">
    <source>
        <dbReference type="SAM" id="Phobius"/>
    </source>
</evidence>
<evidence type="ECO:0000256" key="2">
    <source>
        <dbReference type="ARBA" id="ARBA00022448"/>
    </source>
</evidence>
<dbReference type="EMBL" id="QGSZ01000210">
    <property type="protein sequence ID" value="RQX02256.1"/>
    <property type="molecule type" value="Genomic_DNA"/>
</dbReference>
<dbReference type="Pfam" id="PF00230">
    <property type="entry name" value="MIP"/>
    <property type="match status" value="1"/>
</dbReference>
<dbReference type="InterPro" id="IPR023271">
    <property type="entry name" value="Aquaporin-like"/>
</dbReference>
<accession>A0A3N9WN20</accession>
<gene>
    <name evidence="7" type="ORF">DLJ59_15775</name>
</gene>
<evidence type="ECO:0000256" key="3">
    <source>
        <dbReference type="ARBA" id="ARBA00022692"/>
    </source>
</evidence>
<proteinExistence type="predicted"/>
<evidence type="ECO:0008006" key="9">
    <source>
        <dbReference type="Google" id="ProtNLM"/>
    </source>
</evidence>
<dbReference type="GO" id="GO:0016020">
    <property type="term" value="C:membrane"/>
    <property type="evidence" value="ECO:0007669"/>
    <property type="project" value="UniProtKB-SubCell"/>
</dbReference>
<comment type="subcellular location">
    <subcellularLocation>
        <location evidence="1">Membrane</location>
        <topology evidence="1">Multi-pass membrane protein</topology>
    </subcellularLocation>
</comment>
<protein>
    <recommendedName>
        <fullName evidence="9">Aquaporin</fullName>
    </recommendedName>
</protein>
<keyword evidence="3 6" id="KW-0812">Transmembrane</keyword>
<organism evidence="7 8">
    <name type="scientific">Micromonospora inaquosa</name>
    <dbReference type="NCBI Taxonomy" id="2203716"/>
    <lineage>
        <taxon>Bacteria</taxon>
        <taxon>Bacillati</taxon>
        <taxon>Actinomycetota</taxon>
        <taxon>Actinomycetes</taxon>
        <taxon>Micromonosporales</taxon>
        <taxon>Micromonosporaceae</taxon>
        <taxon>Micromonospora</taxon>
    </lineage>
</organism>
<dbReference type="OrthoDB" id="9807293at2"/>
<dbReference type="Gene3D" id="1.20.1080.10">
    <property type="entry name" value="Glycerol uptake facilitator protein"/>
    <property type="match status" value="1"/>
</dbReference>
<sequence>MRPDRRGPGGTVRRRLSVAVAEAVTLAIIVSVMCRVKFRLPGWPLAWIVGGLFGLQGAILGTLMGGSANPARQLGPALLSGEVHLLAVYLIAPITGGLLAGWIAGHFEYRHRPRDVYRFQASLDHGSGNTDLMADERGHDPNATQPVKLLRPAHELASRA</sequence>
<evidence type="ECO:0000313" key="7">
    <source>
        <dbReference type="EMBL" id="RQX02256.1"/>
    </source>
</evidence>
<dbReference type="SUPFAM" id="SSF81338">
    <property type="entry name" value="Aquaporin-like"/>
    <property type="match status" value="1"/>
</dbReference>
<evidence type="ECO:0000256" key="5">
    <source>
        <dbReference type="ARBA" id="ARBA00023136"/>
    </source>
</evidence>
<dbReference type="InterPro" id="IPR000425">
    <property type="entry name" value="MIP"/>
</dbReference>
<dbReference type="AlphaFoldDB" id="A0A3N9WN20"/>
<dbReference type="GO" id="GO:0015267">
    <property type="term" value="F:channel activity"/>
    <property type="evidence" value="ECO:0007669"/>
    <property type="project" value="InterPro"/>
</dbReference>
<evidence type="ECO:0000256" key="1">
    <source>
        <dbReference type="ARBA" id="ARBA00004141"/>
    </source>
</evidence>
<keyword evidence="2" id="KW-0813">Transport</keyword>
<feature type="transmembrane region" description="Helical" evidence="6">
    <location>
        <begin position="86"/>
        <end position="104"/>
    </location>
</feature>
<evidence type="ECO:0000256" key="4">
    <source>
        <dbReference type="ARBA" id="ARBA00022989"/>
    </source>
</evidence>
<comment type="caution">
    <text evidence="7">The sequence shown here is derived from an EMBL/GenBank/DDBJ whole genome shotgun (WGS) entry which is preliminary data.</text>
</comment>
<dbReference type="PANTHER" id="PTHR45724">
    <property type="entry name" value="AQUAPORIN NIP2-1"/>
    <property type="match status" value="1"/>
</dbReference>
<keyword evidence="4 6" id="KW-1133">Transmembrane helix</keyword>
<keyword evidence="8" id="KW-1185">Reference proteome</keyword>
<dbReference type="Proteomes" id="UP000282312">
    <property type="component" value="Unassembled WGS sequence"/>
</dbReference>
<reference evidence="7 8" key="1">
    <citation type="submission" date="2018-05" db="EMBL/GenBank/DDBJ databases">
        <title>Micromonospora from Atacama Desert.</title>
        <authorList>
            <person name="Carro L."/>
            <person name="Goodfellow M."/>
            <person name="Klenk H.-P."/>
        </authorList>
    </citation>
    <scope>NUCLEOTIDE SEQUENCE [LARGE SCALE GENOMIC DNA]</scope>
    <source>
        <strain evidence="7 8">LB39</strain>
    </source>
</reference>
<dbReference type="PANTHER" id="PTHR45724:SF13">
    <property type="entry name" value="AQUAPORIN NIP1-1-RELATED"/>
    <property type="match status" value="1"/>
</dbReference>
<evidence type="ECO:0000313" key="8">
    <source>
        <dbReference type="Proteomes" id="UP000282312"/>
    </source>
</evidence>
<feature type="transmembrane region" description="Helical" evidence="6">
    <location>
        <begin position="45"/>
        <end position="66"/>
    </location>
</feature>
<keyword evidence="5 6" id="KW-0472">Membrane</keyword>
<dbReference type="InterPro" id="IPR034294">
    <property type="entry name" value="Aquaporin_transptr"/>
</dbReference>